<name>A0ABW0GX49_9HYPH</name>
<evidence type="ECO:0000256" key="1">
    <source>
        <dbReference type="SAM" id="MobiDB-lite"/>
    </source>
</evidence>
<gene>
    <name evidence="2" type="ORF">ACFPLB_08225</name>
</gene>
<dbReference type="Pfam" id="PF06871">
    <property type="entry name" value="TraH_2"/>
    <property type="match status" value="1"/>
</dbReference>
<dbReference type="RefSeq" id="WP_378228875.1">
    <property type="nucleotide sequence ID" value="NZ_JBHSLL010000020.1"/>
</dbReference>
<dbReference type="InterPro" id="IPR010680">
    <property type="entry name" value="TraH_2"/>
</dbReference>
<proteinExistence type="predicted"/>
<feature type="region of interest" description="Disordered" evidence="1">
    <location>
        <begin position="146"/>
        <end position="199"/>
    </location>
</feature>
<comment type="caution">
    <text evidence="2">The sequence shown here is derived from an EMBL/GenBank/DDBJ whole genome shotgun (WGS) entry which is preliminary data.</text>
</comment>
<accession>A0ABW0GX49</accession>
<dbReference type="EMBL" id="JBHSLL010000020">
    <property type="protein sequence ID" value="MFC5385949.1"/>
    <property type="molecule type" value="Genomic_DNA"/>
</dbReference>
<protein>
    <submittedName>
        <fullName evidence="2">Conjugal transfer protein TraH</fullName>
    </submittedName>
</protein>
<reference evidence="3" key="1">
    <citation type="journal article" date="2019" name="Int. J. Syst. Evol. Microbiol.">
        <title>The Global Catalogue of Microorganisms (GCM) 10K type strain sequencing project: providing services to taxonomists for standard genome sequencing and annotation.</title>
        <authorList>
            <consortium name="The Broad Institute Genomics Platform"/>
            <consortium name="The Broad Institute Genome Sequencing Center for Infectious Disease"/>
            <person name="Wu L."/>
            <person name="Ma J."/>
        </authorList>
    </citation>
    <scope>NUCLEOTIDE SEQUENCE [LARGE SCALE GENOMIC DNA]</scope>
    <source>
        <strain evidence="3">CGMCC 4.1415</strain>
    </source>
</reference>
<organism evidence="2 3">
    <name type="scientific">Aquamicrobium segne</name>
    <dbReference type="NCBI Taxonomy" id="469547"/>
    <lineage>
        <taxon>Bacteria</taxon>
        <taxon>Pseudomonadati</taxon>
        <taxon>Pseudomonadota</taxon>
        <taxon>Alphaproteobacteria</taxon>
        <taxon>Hyphomicrobiales</taxon>
        <taxon>Phyllobacteriaceae</taxon>
        <taxon>Aquamicrobium</taxon>
    </lineage>
</organism>
<evidence type="ECO:0000313" key="2">
    <source>
        <dbReference type="EMBL" id="MFC5385949.1"/>
    </source>
</evidence>
<sequence length="199" mass="21659">MFELAFIEQCADPGVEIAIVERFVAAVGTDNPLAMSITSGNRTILPEPPRTPEEALRLTAHFVDKAVVRVGVTQYPAGYGISEATELSPGLFDACENIRMGSALFGKVYRIVAHARGEDATNIFADAVTAWRTGIFERAYVFGQADPGPLSSEEDARAHKSSSDESLDEENPRMSQEQTKDHNPYDAGIRVDLSTINEP</sequence>
<dbReference type="Proteomes" id="UP001596016">
    <property type="component" value="Unassembled WGS sequence"/>
</dbReference>
<feature type="compositionally biased region" description="Basic and acidic residues" evidence="1">
    <location>
        <begin position="154"/>
        <end position="163"/>
    </location>
</feature>
<keyword evidence="3" id="KW-1185">Reference proteome</keyword>
<evidence type="ECO:0000313" key="3">
    <source>
        <dbReference type="Proteomes" id="UP001596016"/>
    </source>
</evidence>